<proteinExistence type="predicted"/>
<protein>
    <submittedName>
        <fullName evidence="2">Uncharacterized protein</fullName>
    </submittedName>
</protein>
<gene>
    <name evidence="2" type="ORF">XNOV1_A010304</name>
</gene>
<evidence type="ECO:0000313" key="2">
    <source>
        <dbReference type="EMBL" id="CAJ1064743.1"/>
    </source>
</evidence>
<keyword evidence="3" id="KW-1185">Reference proteome</keyword>
<sequence length="104" mass="12039">NQNQEQPTGALLAEPRRMYPLWLTLNLDCSARGEEDSNRRSISHIVGPSQWDSGCGPERSRQEKSYGLVSQRATRWSLSPAENTWRQREQKFYILLLSSCWQSL</sequence>
<reference evidence="2" key="1">
    <citation type="submission" date="2023-08" db="EMBL/GenBank/DDBJ databases">
        <authorList>
            <person name="Alioto T."/>
            <person name="Alioto T."/>
            <person name="Gomez Garrido J."/>
        </authorList>
    </citation>
    <scope>NUCLEOTIDE SEQUENCE</scope>
</reference>
<evidence type="ECO:0000313" key="3">
    <source>
        <dbReference type="Proteomes" id="UP001178508"/>
    </source>
</evidence>
<organism evidence="2 3">
    <name type="scientific">Xyrichtys novacula</name>
    <name type="common">Pearly razorfish</name>
    <name type="synonym">Hemipteronotus novacula</name>
    <dbReference type="NCBI Taxonomy" id="13765"/>
    <lineage>
        <taxon>Eukaryota</taxon>
        <taxon>Metazoa</taxon>
        <taxon>Chordata</taxon>
        <taxon>Craniata</taxon>
        <taxon>Vertebrata</taxon>
        <taxon>Euteleostomi</taxon>
        <taxon>Actinopterygii</taxon>
        <taxon>Neopterygii</taxon>
        <taxon>Teleostei</taxon>
        <taxon>Neoteleostei</taxon>
        <taxon>Acanthomorphata</taxon>
        <taxon>Eupercaria</taxon>
        <taxon>Labriformes</taxon>
        <taxon>Labridae</taxon>
        <taxon>Xyrichtys</taxon>
    </lineage>
</organism>
<dbReference type="AlphaFoldDB" id="A0AAV1FUI1"/>
<evidence type="ECO:0000256" key="1">
    <source>
        <dbReference type="SAM" id="MobiDB-lite"/>
    </source>
</evidence>
<dbReference type="EMBL" id="OY660872">
    <property type="protein sequence ID" value="CAJ1064743.1"/>
    <property type="molecule type" value="Genomic_DNA"/>
</dbReference>
<dbReference type="Proteomes" id="UP001178508">
    <property type="component" value="Chromosome 9"/>
</dbReference>
<feature type="non-terminal residue" evidence="2">
    <location>
        <position position="1"/>
    </location>
</feature>
<accession>A0AAV1FUI1</accession>
<feature type="region of interest" description="Disordered" evidence="1">
    <location>
        <begin position="38"/>
        <end position="66"/>
    </location>
</feature>
<name>A0AAV1FUI1_XYRNO</name>